<proteinExistence type="predicted"/>
<accession>A0A699ZTJ6</accession>
<dbReference type="Gene3D" id="2.60.120.650">
    <property type="entry name" value="Cupin"/>
    <property type="match status" value="1"/>
</dbReference>
<dbReference type="AlphaFoldDB" id="A0A699ZTJ6"/>
<feature type="non-terminal residue" evidence="1">
    <location>
        <position position="1"/>
    </location>
</feature>
<evidence type="ECO:0000313" key="2">
    <source>
        <dbReference type="Proteomes" id="UP000485058"/>
    </source>
</evidence>
<protein>
    <submittedName>
        <fullName evidence="1">JmjC domain-containing protein</fullName>
    </submittedName>
</protein>
<reference evidence="1 2" key="1">
    <citation type="submission" date="2020-02" db="EMBL/GenBank/DDBJ databases">
        <title>Draft genome sequence of Haematococcus lacustris strain NIES-144.</title>
        <authorList>
            <person name="Morimoto D."/>
            <person name="Nakagawa S."/>
            <person name="Yoshida T."/>
            <person name="Sawayama S."/>
        </authorList>
    </citation>
    <scope>NUCLEOTIDE SEQUENCE [LARGE SCALE GENOMIC DNA]</scope>
    <source>
        <strain evidence="1 2">NIES-144</strain>
    </source>
</reference>
<dbReference type="Proteomes" id="UP000485058">
    <property type="component" value="Unassembled WGS sequence"/>
</dbReference>
<gene>
    <name evidence="1" type="ORF">HaLaN_19494</name>
</gene>
<feature type="non-terminal residue" evidence="1">
    <location>
        <position position="42"/>
    </location>
</feature>
<evidence type="ECO:0000313" key="1">
    <source>
        <dbReference type="EMBL" id="GFH22084.1"/>
    </source>
</evidence>
<name>A0A699ZTJ6_HAELA</name>
<comment type="caution">
    <text evidence="1">The sequence shown here is derived from an EMBL/GenBank/DDBJ whole genome shotgun (WGS) entry which is preliminary data.</text>
</comment>
<sequence length="42" mass="4814">MPLYLFDKRFMEACPALGQDFQVPSVFTEDLMAVMGAQRPDF</sequence>
<organism evidence="1 2">
    <name type="scientific">Haematococcus lacustris</name>
    <name type="common">Green alga</name>
    <name type="synonym">Haematococcus pluvialis</name>
    <dbReference type="NCBI Taxonomy" id="44745"/>
    <lineage>
        <taxon>Eukaryota</taxon>
        <taxon>Viridiplantae</taxon>
        <taxon>Chlorophyta</taxon>
        <taxon>core chlorophytes</taxon>
        <taxon>Chlorophyceae</taxon>
        <taxon>CS clade</taxon>
        <taxon>Chlamydomonadales</taxon>
        <taxon>Haematococcaceae</taxon>
        <taxon>Haematococcus</taxon>
    </lineage>
</organism>
<keyword evidence="2" id="KW-1185">Reference proteome</keyword>
<dbReference type="EMBL" id="BLLF01001966">
    <property type="protein sequence ID" value="GFH22084.1"/>
    <property type="molecule type" value="Genomic_DNA"/>
</dbReference>